<gene>
    <name evidence="5" type="ORF">I6H47_08380</name>
</gene>
<name>A0A7T4A2C8_9MICO</name>
<dbReference type="PANTHER" id="PTHR43537">
    <property type="entry name" value="TRANSCRIPTIONAL REGULATOR, GNTR FAMILY"/>
    <property type="match status" value="1"/>
</dbReference>
<dbReference type="EMBL" id="CP065989">
    <property type="protein sequence ID" value="QQB16065.1"/>
    <property type="molecule type" value="Genomic_DNA"/>
</dbReference>
<dbReference type="AlphaFoldDB" id="A0A7T4A2C8"/>
<dbReference type="GO" id="GO:0003700">
    <property type="term" value="F:DNA-binding transcription factor activity"/>
    <property type="evidence" value="ECO:0007669"/>
    <property type="project" value="InterPro"/>
</dbReference>
<dbReference type="GO" id="GO:0003677">
    <property type="term" value="F:DNA binding"/>
    <property type="evidence" value="ECO:0007669"/>
    <property type="project" value="UniProtKB-KW"/>
</dbReference>
<keyword evidence="3" id="KW-0804">Transcription</keyword>
<dbReference type="Proteomes" id="UP000595374">
    <property type="component" value="Chromosome"/>
</dbReference>
<evidence type="ECO:0000256" key="1">
    <source>
        <dbReference type="ARBA" id="ARBA00023015"/>
    </source>
</evidence>
<dbReference type="SMART" id="SM00345">
    <property type="entry name" value="HTH_GNTR"/>
    <property type="match status" value="1"/>
</dbReference>
<evidence type="ECO:0000313" key="5">
    <source>
        <dbReference type="EMBL" id="QQB16065.1"/>
    </source>
</evidence>
<evidence type="ECO:0000313" key="6">
    <source>
        <dbReference type="Proteomes" id="UP000595374"/>
    </source>
</evidence>
<reference evidence="5 6" key="1">
    <citation type="submission" date="2020-12" db="EMBL/GenBank/DDBJ databases">
        <title>FDA dAtabase for Regulatory Grade micrObial Sequences (FDA-ARGOS): Supporting development and validation of Infectious Disease Dx tests.</title>
        <authorList>
            <person name="Sproer C."/>
            <person name="Gronow S."/>
            <person name="Severitt S."/>
            <person name="Schroder I."/>
            <person name="Tallon L."/>
            <person name="Sadzewicz L."/>
            <person name="Zhao X."/>
            <person name="Boylan J."/>
            <person name="Ott S."/>
            <person name="Bowen H."/>
            <person name="Vavikolanu K."/>
            <person name="Mehta A."/>
            <person name="Aluvathingal J."/>
            <person name="Nadendla S."/>
            <person name="Lowell S."/>
            <person name="Myers T."/>
            <person name="Yan Y."/>
            <person name="Sichtig H."/>
        </authorList>
    </citation>
    <scope>NUCLEOTIDE SEQUENCE [LARGE SCALE GENOMIC DNA]</scope>
    <source>
        <strain evidence="5 6">FDAARGOS_990</strain>
    </source>
</reference>
<organism evidence="5 6">
    <name type="scientific">Brevibacterium casei</name>
    <dbReference type="NCBI Taxonomy" id="33889"/>
    <lineage>
        <taxon>Bacteria</taxon>
        <taxon>Bacillati</taxon>
        <taxon>Actinomycetota</taxon>
        <taxon>Actinomycetes</taxon>
        <taxon>Micrococcales</taxon>
        <taxon>Brevibacteriaceae</taxon>
        <taxon>Brevibacterium</taxon>
    </lineage>
</organism>
<dbReference type="SUPFAM" id="SSF46785">
    <property type="entry name" value="Winged helix' DNA-binding domain"/>
    <property type="match status" value="1"/>
</dbReference>
<evidence type="ECO:0000256" key="2">
    <source>
        <dbReference type="ARBA" id="ARBA00023125"/>
    </source>
</evidence>
<dbReference type="Gene3D" id="1.10.10.10">
    <property type="entry name" value="Winged helix-like DNA-binding domain superfamily/Winged helix DNA-binding domain"/>
    <property type="match status" value="1"/>
</dbReference>
<keyword evidence="1" id="KW-0805">Transcription regulation</keyword>
<dbReference type="InterPro" id="IPR008920">
    <property type="entry name" value="TF_FadR/GntR_C"/>
</dbReference>
<dbReference type="InterPro" id="IPR011711">
    <property type="entry name" value="GntR_C"/>
</dbReference>
<dbReference type="PROSITE" id="PS50949">
    <property type="entry name" value="HTH_GNTR"/>
    <property type="match status" value="1"/>
</dbReference>
<sequence>MHGQIRADILGGVFAPGQKLKFADLGQRYGASVSAIRECLTRLTEQRLVVAEPMVGFRVMPLTAEDLCDLTDTRIDLEVLALRGAIEHGGVDWESDLVAAHHRLERTPMTAPDAPRTMSDEWEQAHTAFHAALLAGCRRPRLLAMTESLRDATALYRRWAVQREPKRDGIDEHRAILEAALAGDVDAATEALRAHYATTAEILSEGLSSPLPRTQG</sequence>
<keyword evidence="2" id="KW-0238">DNA-binding</keyword>
<dbReference type="SMART" id="SM00895">
    <property type="entry name" value="FCD"/>
    <property type="match status" value="1"/>
</dbReference>
<dbReference type="Pfam" id="PF07729">
    <property type="entry name" value="FCD"/>
    <property type="match status" value="1"/>
</dbReference>
<evidence type="ECO:0000256" key="3">
    <source>
        <dbReference type="ARBA" id="ARBA00023163"/>
    </source>
</evidence>
<dbReference type="Pfam" id="PF00392">
    <property type="entry name" value="GntR"/>
    <property type="match status" value="1"/>
</dbReference>
<protein>
    <submittedName>
        <fullName evidence="5">FCD domain-containing protein</fullName>
    </submittedName>
</protein>
<dbReference type="PANTHER" id="PTHR43537:SF20">
    <property type="entry name" value="HTH-TYPE TRANSCRIPTIONAL REPRESSOR GLAR"/>
    <property type="match status" value="1"/>
</dbReference>
<dbReference type="InterPro" id="IPR036388">
    <property type="entry name" value="WH-like_DNA-bd_sf"/>
</dbReference>
<feature type="domain" description="HTH gntR-type" evidence="4">
    <location>
        <begin position="1"/>
        <end position="62"/>
    </location>
</feature>
<dbReference type="InterPro" id="IPR036390">
    <property type="entry name" value="WH_DNA-bd_sf"/>
</dbReference>
<dbReference type="SUPFAM" id="SSF48008">
    <property type="entry name" value="GntR ligand-binding domain-like"/>
    <property type="match status" value="1"/>
</dbReference>
<dbReference type="Gene3D" id="1.20.120.530">
    <property type="entry name" value="GntR ligand-binding domain-like"/>
    <property type="match status" value="1"/>
</dbReference>
<accession>A0A7T4A2C8</accession>
<evidence type="ECO:0000259" key="4">
    <source>
        <dbReference type="PROSITE" id="PS50949"/>
    </source>
</evidence>
<dbReference type="InterPro" id="IPR000524">
    <property type="entry name" value="Tscrpt_reg_HTH_GntR"/>
</dbReference>
<proteinExistence type="predicted"/>